<evidence type="ECO:0000256" key="2">
    <source>
        <dbReference type="ARBA" id="ARBA00022737"/>
    </source>
</evidence>
<evidence type="ECO:0000313" key="5">
    <source>
        <dbReference type="EMBL" id="KAJ3563725.1"/>
    </source>
</evidence>
<dbReference type="Proteomes" id="UP001213000">
    <property type="component" value="Unassembled WGS sequence"/>
</dbReference>
<accession>A0AAD5YRJ3</accession>
<dbReference type="PANTHER" id="PTHR44019">
    <property type="entry name" value="WD REPEAT-CONTAINING PROTEIN 55"/>
    <property type="match status" value="1"/>
</dbReference>
<protein>
    <submittedName>
        <fullName evidence="5">Uncharacterized protein</fullName>
    </submittedName>
</protein>
<evidence type="ECO:0000256" key="4">
    <source>
        <dbReference type="SAM" id="MobiDB-lite"/>
    </source>
</evidence>
<dbReference type="PROSITE" id="PS50082">
    <property type="entry name" value="WD_REPEATS_2"/>
    <property type="match status" value="1"/>
</dbReference>
<dbReference type="Gene3D" id="2.130.10.10">
    <property type="entry name" value="YVTN repeat-like/Quinoprotein amine dehydrogenase"/>
    <property type="match status" value="2"/>
</dbReference>
<dbReference type="InterPro" id="IPR019775">
    <property type="entry name" value="WD40_repeat_CS"/>
</dbReference>
<dbReference type="PANTHER" id="PTHR44019:SF8">
    <property type="entry name" value="POC1 CENTRIOLAR PROTEIN HOMOLOG"/>
    <property type="match status" value="1"/>
</dbReference>
<keyword evidence="2" id="KW-0677">Repeat</keyword>
<dbReference type="InterPro" id="IPR036322">
    <property type="entry name" value="WD40_repeat_dom_sf"/>
</dbReference>
<keyword evidence="1 3" id="KW-0853">WD repeat</keyword>
<evidence type="ECO:0000256" key="1">
    <source>
        <dbReference type="ARBA" id="ARBA00022574"/>
    </source>
</evidence>
<proteinExistence type="predicted"/>
<dbReference type="InterPro" id="IPR015943">
    <property type="entry name" value="WD40/YVTN_repeat-like_dom_sf"/>
</dbReference>
<dbReference type="Pfam" id="PF00400">
    <property type="entry name" value="WD40"/>
    <property type="match status" value="1"/>
</dbReference>
<evidence type="ECO:0000256" key="3">
    <source>
        <dbReference type="PROSITE-ProRule" id="PRU00221"/>
    </source>
</evidence>
<dbReference type="AlphaFoldDB" id="A0AAD5YRJ3"/>
<organism evidence="5 6">
    <name type="scientific">Leucocoprinus birnbaumii</name>
    <dbReference type="NCBI Taxonomy" id="56174"/>
    <lineage>
        <taxon>Eukaryota</taxon>
        <taxon>Fungi</taxon>
        <taxon>Dikarya</taxon>
        <taxon>Basidiomycota</taxon>
        <taxon>Agaricomycotina</taxon>
        <taxon>Agaricomycetes</taxon>
        <taxon>Agaricomycetidae</taxon>
        <taxon>Agaricales</taxon>
        <taxon>Agaricineae</taxon>
        <taxon>Agaricaceae</taxon>
        <taxon>Leucocoprinus</taxon>
    </lineage>
</organism>
<gene>
    <name evidence="5" type="ORF">NP233_g8757</name>
</gene>
<dbReference type="SMART" id="SM00320">
    <property type="entry name" value="WD40"/>
    <property type="match status" value="4"/>
</dbReference>
<dbReference type="SUPFAM" id="SSF50978">
    <property type="entry name" value="WD40 repeat-like"/>
    <property type="match status" value="1"/>
</dbReference>
<evidence type="ECO:0000313" key="6">
    <source>
        <dbReference type="Proteomes" id="UP001213000"/>
    </source>
</evidence>
<sequence length="439" mass="48519">MARDVISEQQLLKQQIKGGTTAKLRQIFCDEHSSGISQATSYQYQFYPIQTLRLAHNGPINTLKLNAAADRLISGGDDCKIAVWDLRAEKLELQPTWSAHVPEHGAISSCIWVSPRGGRSSFLIFGCVDGSIHIYQQLESGEYSFVSKTLSHNGAVEDLAFDDIHSRLASISDSRLLWNFGLQDHCNTTSGVHCLFSLLPGVGLIYDIDPWRLRGYYILPTRIGYATIGCSGRTLLVSNLVTGIDVYDLPPSDPIRMFRHTVRKNVSLFVTSVLRDSLAVAGSDDGMVRVLIQRTGLLVTTLHHGSIGTLVQIVDAVSFEKHDCVIASATSDEREAVFEIKIWSTKDPHTPTRTRLASTFISHFSQIKQSWSIPGQQLMMSEPFEPLPNVICMGNWRSTVPVSMKTRTHRQGYRLPAPTGEGAPTGLKDAGTRRVLSKA</sequence>
<dbReference type="PROSITE" id="PS50294">
    <property type="entry name" value="WD_REPEATS_REGION"/>
    <property type="match status" value="1"/>
</dbReference>
<feature type="region of interest" description="Disordered" evidence="4">
    <location>
        <begin position="407"/>
        <end position="439"/>
    </location>
</feature>
<feature type="repeat" description="WD" evidence="3">
    <location>
        <begin position="53"/>
        <end position="94"/>
    </location>
</feature>
<name>A0AAD5YRJ3_9AGAR</name>
<keyword evidence="6" id="KW-1185">Reference proteome</keyword>
<dbReference type="InterPro" id="IPR050505">
    <property type="entry name" value="WDR55/POC1"/>
</dbReference>
<dbReference type="PROSITE" id="PS00678">
    <property type="entry name" value="WD_REPEATS_1"/>
    <property type="match status" value="1"/>
</dbReference>
<dbReference type="EMBL" id="JANIEX010000729">
    <property type="protein sequence ID" value="KAJ3563725.1"/>
    <property type="molecule type" value="Genomic_DNA"/>
</dbReference>
<dbReference type="InterPro" id="IPR001680">
    <property type="entry name" value="WD40_rpt"/>
</dbReference>
<reference evidence="5" key="1">
    <citation type="submission" date="2022-07" db="EMBL/GenBank/DDBJ databases">
        <title>Genome Sequence of Leucocoprinus birnbaumii.</title>
        <authorList>
            <person name="Buettner E."/>
        </authorList>
    </citation>
    <scope>NUCLEOTIDE SEQUENCE</scope>
    <source>
        <strain evidence="5">VT141</strain>
    </source>
</reference>
<comment type="caution">
    <text evidence="5">The sequence shown here is derived from an EMBL/GenBank/DDBJ whole genome shotgun (WGS) entry which is preliminary data.</text>
</comment>